<evidence type="ECO:0000256" key="2">
    <source>
        <dbReference type="ARBA" id="ARBA00022884"/>
    </source>
</evidence>
<dbReference type="InterPro" id="IPR029751">
    <property type="entry name" value="Ribosomal_L25_dom"/>
</dbReference>
<comment type="subunit">
    <text evidence="5">Part of the 50S ribosomal subunit; part of the 5S rRNA/L5/L18/L25 subcomplex. Contacts the 5S rRNA. Binds to the 5S rRNA independently of L5 and L18.</text>
</comment>
<dbReference type="Gene3D" id="2.170.120.20">
    <property type="entry name" value="Ribosomal protein L25, beta domain"/>
    <property type="match status" value="1"/>
</dbReference>
<dbReference type="EMBL" id="FQUY01000005">
    <property type="protein sequence ID" value="SHE74408.1"/>
    <property type="molecule type" value="Genomic_DNA"/>
</dbReference>
<evidence type="ECO:0000256" key="5">
    <source>
        <dbReference type="HAMAP-Rule" id="MF_01334"/>
    </source>
</evidence>
<comment type="similarity">
    <text evidence="5">Belongs to the bacterial ribosomal protein bL25 family. CTC subfamily.</text>
</comment>
<dbReference type="GO" id="GO:0003735">
    <property type="term" value="F:structural constituent of ribosome"/>
    <property type="evidence" value="ECO:0007669"/>
    <property type="project" value="InterPro"/>
</dbReference>
<dbReference type="PANTHER" id="PTHR33284">
    <property type="entry name" value="RIBOSOMAL PROTEIN L25/GLN-TRNA SYNTHETASE, ANTI-CODON-BINDING DOMAIN-CONTAINING PROTEIN"/>
    <property type="match status" value="1"/>
</dbReference>
<name>A0A1M4VZJ6_9FIRM</name>
<dbReference type="GO" id="GO:0022625">
    <property type="term" value="C:cytosolic large ribosomal subunit"/>
    <property type="evidence" value="ECO:0007669"/>
    <property type="project" value="TreeGrafter"/>
</dbReference>
<dbReference type="RefSeq" id="WP_073236806.1">
    <property type="nucleotide sequence ID" value="NZ_FQUY01000005.1"/>
</dbReference>
<sequence>MSESLLRAMERTEKANKARRKGFTPGVIYGEGMAEELCVKFEMKKLLRLLRNHREGAKVQVKIGEHIKQCIVKEVQRDPITGEVLHIDLQTVTDNDTVRVKIPVLFKGKNRLEEKKLLLQVFLPDVEVAGKVNLLPEFITVDVESKELGDKITVKDLKVNDEIKILNEEDEILAVVSIGKELDIAS</sequence>
<proteinExistence type="inferred from homology"/>
<keyword evidence="4 5" id="KW-0687">Ribonucleoprotein</keyword>
<dbReference type="Pfam" id="PF14693">
    <property type="entry name" value="Ribosomal_TL5_C"/>
    <property type="match status" value="1"/>
</dbReference>
<dbReference type="Gene3D" id="2.40.240.10">
    <property type="entry name" value="Ribosomal Protein L25, Chain P"/>
    <property type="match status" value="1"/>
</dbReference>
<dbReference type="SUPFAM" id="SSF50715">
    <property type="entry name" value="Ribosomal protein L25-like"/>
    <property type="match status" value="1"/>
</dbReference>
<dbReference type="AlphaFoldDB" id="A0A1M4VZJ6"/>
<dbReference type="PANTHER" id="PTHR33284:SF1">
    <property type="entry name" value="RIBOSOMAL PROTEIN L25_GLN-TRNA SYNTHETASE, ANTI-CODON-BINDING DOMAIN-CONTAINING PROTEIN"/>
    <property type="match status" value="1"/>
</dbReference>
<evidence type="ECO:0000259" key="7">
    <source>
        <dbReference type="Pfam" id="PF14693"/>
    </source>
</evidence>
<evidence type="ECO:0000256" key="4">
    <source>
        <dbReference type="ARBA" id="ARBA00023274"/>
    </source>
</evidence>
<keyword evidence="2 5" id="KW-0694">RNA-binding</keyword>
<dbReference type="CDD" id="cd00495">
    <property type="entry name" value="Ribosomal_L25_TL5_CTC"/>
    <property type="match status" value="1"/>
</dbReference>
<keyword evidence="9" id="KW-1185">Reference proteome</keyword>
<evidence type="ECO:0000259" key="6">
    <source>
        <dbReference type="Pfam" id="PF01386"/>
    </source>
</evidence>
<evidence type="ECO:0000313" key="9">
    <source>
        <dbReference type="Proteomes" id="UP000184148"/>
    </source>
</evidence>
<keyword evidence="3 5" id="KW-0689">Ribosomal protein</keyword>
<dbReference type="InterPro" id="IPR020056">
    <property type="entry name" value="Rbsml_bL25/Gln-tRNA_synth_N"/>
</dbReference>
<evidence type="ECO:0000256" key="1">
    <source>
        <dbReference type="ARBA" id="ARBA00022730"/>
    </source>
</evidence>
<dbReference type="InterPro" id="IPR001021">
    <property type="entry name" value="Ribosomal_bL25_long"/>
</dbReference>
<dbReference type="GO" id="GO:0008097">
    <property type="term" value="F:5S rRNA binding"/>
    <property type="evidence" value="ECO:0007669"/>
    <property type="project" value="InterPro"/>
</dbReference>
<dbReference type="GO" id="GO:0006412">
    <property type="term" value="P:translation"/>
    <property type="evidence" value="ECO:0007669"/>
    <property type="project" value="UniProtKB-UniRule"/>
</dbReference>
<feature type="domain" description="Large ribosomal subunit protein bL25 L25" evidence="6">
    <location>
        <begin position="8"/>
        <end position="89"/>
    </location>
</feature>
<keyword evidence="1 5" id="KW-0699">rRNA-binding</keyword>
<dbReference type="NCBIfam" id="TIGR00731">
    <property type="entry name" value="bL25_bact_ctc"/>
    <property type="match status" value="1"/>
</dbReference>
<organism evidence="8 9">
    <name type="scientific">Desulforamulus putei DSM 12395</name>
    <dbReference type="NCBI Taxonomy" id="1121429"/>
    <lineage>
        <taxon>Bacteria</taxon>
        <taxon>Bacillati</taxon>
        <taxon>Bacillota</taxon>
        <taxon>Clostridia</taxon>
        <taxon>Eubacteriales</taxon>
        <taxon>Peptococcaceae</taxon>
        <taxon>Desulforamulus</taxon>
    </lineage>
</organism>
<dbReference type="InterPro" id="IPR020930">
    <property type="entry name" value="Ribosomal_uL5_bac-type"/>
</dbReference>
<gene>
    <name evidence="5" type="primary">rplY</name>
    <name evidence="5" type="synonym">ctc</name>
    <name evidence="8" type="ORF">SAMN02745133_01051</name>
</gene>
<comment type="function">
    <text evidence="5">This is one of the proteins that binds to the 5S RNA in the ribosome where it forms part of the central protuberance.</text>
</comment>
<dbReference type="Proteomes" id="UP000184148">
    <property type="component" value="Unassembled WGS sequence"/>
</dbReference>
<dbReference type="OrthoDB" id="9790002at2"/>
<evidence type="ECO:0000256" key="3">
    <source>
        <dbReference type="ARBA" id="ARBA00022980"/>
    </source>
</evidence>
<feature type="domain" description="Large ribosomal subunit protein bL25 beta" evidence="7">
    <location>
        <begin position="98"/>
        <end position="177"/>
    </location>
</feature>
<dbReference type="InterPro" id="IPR011035">
    <property type="entry name" value="Ribosomal_bL25/Gln-tRNA_synth"/>
</dbReference>
<evidence type="ECO:0000313" key="8">
    <source>
        <dbReference type="EMBL" id="SHE74408.1"/>
    </source>
</evidence>
<accession>A0A1M4VZJ6</accession>
<reference evidence="9" key="1">
    <citation type="submission" date="2016-11" db="EMBL/GenBank/DDBJ databases">
        <authorList>
            <person name="Varghese N."/>
            <person name="Submissions S."/>
        </authorList>
    </citation>
    <scope>NUCLEOTIDE SEQUENCE [LARGE SCALE GENOMIC DNA]</scope>
    <source>
        <strain evidence="9">DSM 12395</strain>
    </source>
</reference>
<dbReference type="InterPro" id="IPR020057">
    <property type="entry name" value="Ribosomal_bL25_b-dom"/>
</dbReference>
<dbReference type="Pfam" id="PF01386">
    <property type="entry name" value="Ribosomal_L25p"/>
    <property type="match status" value="1"/>
</dbReference>
<dbReference type="STRING" id="1121429.SAMN02745133_01051"/>
<dbReference type="HAMAP" id="MF_01334">
    <property type="entry name" value="Ribosomal_bL25_CTC"/>
    <property type="match status" value="1"/>
</dbReference>
<dbReference type="InterPro" id="IPR037121">
    <property type="entry name" value="Ribosomal_bL25_C"/>
</dbReference>
<protein>
    <recommendedName>
        <fullName evidence="5">Large ribosomal subunit protein bL25</fullName>
    </recommendedName>
    <alternativeName>
        <fullName evidence="5">General stress protein CTC</fullName>
    </alternativeName>
</protein>